<feature type="compositionally biased region" description="Polar residues" evidence="1">
    <location>
        <begin position="59"/>
        <end position="70"/>
    </location>
</feature>
<accession>A0A0D7CNJ5</accession>
<proteinExistence type="predicted"/>
<protein>
    <submittedName>
        <fullName evidence="2">Uncharacterized protein</fullName>
    </submittedName>
</protein>
<feature type="region of interest" description="Disordered" evidence="1">
    <location>
        <begin position="121"/>
        <end position="172"/>
    </location>
</feature>
<evidence type="ECO:0000313" key="2">
    <source>
        <dbReference type="EMBL" id="KIZ17641.1"/>
    </source>
</evidence>
<dbReference type="Proteomes" id="UP000032458">
    <property type="component" value="Unassembled WGS sequence"/>
</dbReference>
<feature type="region of interest" description="Disordered" evidence="1">
    <location>
        <begin position="59"/>
        <end position="109"/>
    </location>
</feature>
<name>A0A0D7CNJ5_9ACTN</name>
<comment type="caution">
    <text evidence="2">The sequence shown here is derived from an EMBL/GenBank/DDBJ whole genome shotgun (WGS) entry which is preliminary data.</text>
</comment>
<organism evidence="2 3">
    <name type="scientific">Streptomyces natalensis ATCC 27448</name>
    <dbReference type="NCBI Taxonomy" id="1240678"/>
    <lineage>
        <taxon>Bacteria</taxon>
        <taxon>Bacillati</taxon>
        <taxon>Actinomycetota</taxon>
        <taxon>Actinomycetes</taxon>
        <taxon>Kitasatosporales</taxon>
        <taxon>Streptomycetaceae</taxon>
        <taxon>Streptomyces</taxon>
    </lineage>
</organism>
<keyword evidence="3" id="KW-1185">Reference proteome</keyword>
<gene>
    <name evidence="2" type="ORF">SNA_11610</name>
</gene>
<dbReference type="AlphaFoldDB" id="A0A0D7CNJ5"/>
<evidence type="ECO:0000313" key="3">
    <source>
        <dbReference type="Proteomes" id="UP000032458"/>
    </source>
</evidence>
<dbReference type="EMBL" id="JRKI01000017">
    <property type="protein sequence ID" value="KIZ17641.1"/>
    <property type="molecule type" value="Genomic_DNA"/>
</dbReference>
<evidence type="ECO:0000256" key="1">
    <source>
        <dbReference type="SAM" id="MobiDB-lite"/>
    </source>
</evidence>
<sequence length="172" mass="17960">MPVRLATVSSSGWKQVISFVFSSTSSWARTRPVVWSSGAQVDLAAPGLGRAAQALAVHGQSSQPGSTSRLGATVGEPAAHRPVQRVAVDPGEQAPNGRLRRQAPTRGQGVDAHADLFQHVRGGVGDPLADCQQRRRTSQHGAGGQGENDDQGMPHSAWVTGIGHLGQALQQP</sequence>
<reference evidence="2 3" key="1">
    <citation type="submission" date="2014-09" db="EMBL/GenBank/DDBJ databases">
        <title>Draft genome sequence of Streptomyces natalensis ATCC 27448, producer of the antifungal pimaricin.</title>
        <authorList>
            <person name="Mendes M.V."/>
            <person name="Beites T."/>
            <person name="Pires S."/>
            <person name="Santos C.L."/>
            <person name="Moradas-Ferreira P."/>
        </authorList>
    </citation>
    <scope>NUCLEOTIDE SEQUENCE [LARGE SCALE GENOMIC DNA]</scope>
    <source>
        <strain evidence="2 3">ATCC 27448</strain>
    </source>
</reference>